<evidence type="ECO:0000313" key="2">
    <source>
        <dbReference type="EMBL" id="RNA39228.1"/>
    </source>
</evidence>
<keyword evidence="1" id="KW-0472">Membrane</keyword>
<feature type="transmembrane region" description="Helical" evidence="1">
    <location>
        <begin position="26"/>
        <end position="50"/>
    </location>
</feature>
<accession>A0A3M7SUG9</accession>
<reference evidence="2 3" key="1">
    <citation type="journal article" date="2018" name="Sci. Rep.">
        <title>Genomic signatures of local adaptation to the degree of environmental predictability in rotifers.</title>
        <authorList>
            <person name="Franch-Gras L."/>
            <person name="Hahn C."/>
            <person name="Garcia-Roger E.M."/>
            <person name="Carmona M.J."/>
            <person name="Serra M."/>
            <person name="Gomez A."/>
        </authorList>
    </citation>
    <scope>NUCLEOTIDE SEQUENCE [LARGE SCALE GENOMIC DNA]</scope>
    <source>
        <strain evidence="2">HYR1</strain>
    </source>
</reference>
<comment type="caution">
    <text evidence="2">The sequence shown here is derived from an EMBL/GenBank/DDBJ whole genome shotgun (WGS) entry which is preliminary data.</text>
</comment>
<sequence>MVEHHFLFGSFHNVLFDRVLRDQTPLSMALAMIFLTANFSHVQNVIILITKILKAKLAAKKAFSKYSNPVACSICGEFTKNKKEAFLITKYVIIDH</sequence>
<evidence type="ECO:0000313" key="3">
    <source>
        <dbReference type="Proteomes" id="UP000276133"/>
    </source>
</evidence>
<organism evidence="2 3">
    <name type="scientific">Brachionus plicatilis</name>
    <name type="common">Marine rotifer</name>
    <name type="synonym">Brachionus muelleri</name>
    <dbReference type="NCBI Taxonomy" id="10195"/>
    <lineage>
        <taxon>Eukaryota</taxon>
        <taxon>Metazoa</taxon>
        <taxon>Spiralia</taxon>
        <taxon>Gnathifera</taxon>
        <taxon>Rotifera</taxon>
        <taxon>Eurotatoria</taxon>
        <taxon>Monogononta</taxon>
        <taxon>Pseudotrocha</taxon>
        <taxon>Ploima</taxon>
        <taxon>Brachionidae</taxon>
        <taxon>Brachionus</taxon>
    </lineage>
</organism>
<name>A0A3M7SUG9_BRAPC</name>
<protein>
    <submittedName>
        <fullName evidence="2">Uncharacterized protein</fullName>
    </submittedName>
</protein>
<proteinExistence type="predicted"/>
<keyword evidence="3" id="KW-1185">Reference proteome</keyword>
<keyword evidence="1" id="KW-0812">Transmembrane</keyword>
<evidence type="ECO:0000256" key="1">
    <source>
        <dbReference type="SAM" id="Phobius"/>
    </source>
</evidence>
<dbReference type="EMBL" id="REGN01000772">
    <property type="protein sequence ID" value="RNA39228.1"/>
    <property type="molecule type" value="Genomic_DNA"/>
</dbReference>
<gene>
    <name evidence="2" type="ORF">BpHYR1_025609</name>
</gene>
<keyword evidence="1" id="KW-1133">Transmembrane helix</keyword>
<dbReference type="AlphaFoldDB" id="A0A3M7SUG9"/>
<dbReference type="Proteomes" id="UP000276133">
    <property type="component" value="Unassembled WGS sequence"/>
</dbReference>